<feature type="coiled-coil region" evidence="1">
    <location>
        <begin position="450"/>
        <end position="477"/>
    </location>
</feature>
<evidence type="ECO:0000313" key="4">
    <source>
        <dbReference type="EMBL" id="QNN57979.1"/>
    </source>
</evidence>
<evidence type="ECO:0000313" key="5">
    <source>
        <dbReference type="Proteomes" id="UP000515811"/>
    </source>
</evidence>
<name>A0A7G9RQV4_9BURK</name>
<feature type="compositionally biased region" description="Basic and acidic residues" evidence="2">
    <location>
        <begin position="310"/>
        <end position="324"/>
    </location>
</feature>
<feature type="domain" description="Rad50/SbcC-type AAA" evidence="3">
    <location>
        <begin position="5"/>
        <end position="201"/>
    </location>
</feature>
<feature type="coiled-coil region" evidence="1">
    <location>
        <begin position="911"/>
        <end position="951"/>
    </location>
</feature>
<dbReference type="Pfam" id="PF13558">
    <property type="entry name" value="SbcC_Walker_B"/>
    <property type="match status" value="1"/>
</dbReference>
<dbReference type="AlphaFoldDB" id="A0A7G9RQV4"/>
<reference evidence="4 5" key="1">
    <citation type="submission" date="2020-08" db="EMBL/GenBank/DDBJ databases">
        <title>Genome sequence of Diaphorobacter ruginosibacter DSM 27467T.</title>
        <authorList>
            <person name="Hyun D.-W."/>
            <person name="Bae J.-W."/>
        </authorList>
    </citation>
    <scope>NUCLEOTIDE SEQUENCE [LARGE SCALE GENOMIC DNA]</scope>
    <source>
        <strain evidence="4 5">DSM 27467</strain>
    </source>
</reference>
<evidence type="ECO:0000256" key="2">
    <source>
        <dbReference type="SAM" id="MobiDB-lite"/>
    </source>
</evidence>
<keyword evidence="1" id="KW-0175">Coiled coil</keyword>
<dbReference type="SUPFAM" id="SSF52540">
    <property type="entry name" value="P-loop containing nucleoside triphosphate hydrolases"/>
    <property type="match status" value="1"/>
</dbReference>
<protein>
    <submittedName>
        <fullName evidence="4">AAA family ATPase</fullName>
    </submittedName>
</protein>
<gene>
    <name evidence="4" type="ORF">H9K76_03645</name>
</gene>
<dbReference type="Gene3D" id="3.40.50.300">
    <property type="entry name" value="P-loop containing nucleotide triphosphate hydrolases"/>
    <property type="match status" value="2"/>
</dbReference>
<dbReference type="KEGG" id="drg:H9K76_03645"/>
<accession>A0A7G9RQV4</accession>
<dbReference type="RefSeq" id="WP_187598224.1">
    <property type="nucleotide sequence ID" value="NZ_CP060714.1"/>
</dbReference>
<evidence type="ECO:0000256" key="1">
    <source>
        <dbReference type="SAM" id="Coils"/>
    </source>
</evidence>
<dbReference type="GO" id="GO:0016887">
    <property type="term" value="F:ATP hydrolysis activity"/>
    <property type="evidence" value="ECO:0007669"/>
    <property type="project" value="InterPro"/>
</dbReference>
<dbReference type="Proteomes" id="UP000515811">
    <property type="component" value="Chromosome"/>
</dbReference>
<dbReference type="Pfam" id="PF13476">
    <property type="entry name" value="AAA_23"/>
    <property type="match status" value="1"/>
</dbReference>
<dbReference type="EMBL" id="CP060714">
    <property type="protein sequence ID" value="QNN57979.1"/>
    <property type="molecule type" value="Genomic_DNA"/>
</dbReference>
<evidence type="ECO:0000259" key="3">
    <source>
        <dbReference type="Pfam" id="PF13476"/>
    </source>
</evidence>
<dbReference type="PANTHER" id="PTHR32114">
    <property type="entry name" value="ABC TRANSPORTER ABCH.3"/>
    <property type="match status" value="1"/>
</dbReference>
<organism evidence="4 5">
    <name type="scientific">Diaphorobacter ruginosibacter</name>
    <dbReference type="NCBI Taxonomy" id="1715720"/>
    <lineage>
        <taxon>Bacteria</taxon>
        <taxon>Pseudomonadati</taxon>
        <taxon>Pseudomonadota</taxon>
        <taxon>Betaproteobacteria</taxon>
        <taxon>Burkholderiales</taxon>
        <taxon>Comamonadaceae</taxon>
        <taxon>Diaphorobacter</taxon>
    </lineage>
</organism>
<dbReference type="InterPro" id="IPR027417">
    <property type="entry name" value="P-loop_NTPase"/>
</dbReference>
<dbReference type="PANTHER" id="PTHR32114:SF2">
    <property type="entry name" value="ABC TRANSPORTER ABCH.3"/>
    <property type="match status" value="1"/>
</dbReference>
<dbReference type="GO" id="GO:0006302">
    <property type="term" value="P:double-strand break repair"/>
    <property type="evidence" value="ECO:0007669"/>
    <property type="project" value="InterPro"/>
</dbReference>
<sequence length="1151" mass="128676">MKIRRLQLRNLNSLKGDWEIDFTTPPLSESSLFAITGPTGAGKSTLLDAICLALYHETPRLGTQSKSVNDIMTRHTADCSAELEFEVRGEVYRASWSQRRARDRVDGALQSPQVELARGDGTVLTRHVSEKLKQITEITRLDFPRFTRSMLLAQGGFAAFLNANANDRAELLEELTGTEIYGEISRRVYQRARNEEHRLDTMRSRAEGMELLGEERRTAIQEEVTVIQTQQSELTGKTGMLREHLQWRMAVADSEVALLAAQERANQADAAIQHATPERERLAASEPAQALEPVHAAWQSACAMHRKSRDQRESVQRELDEQTHAQRREHALALALAKLLDEQSAQQLQRLDNEQAALAEWTTTHAHHAQLAEHLGAWREQFAQQAKARAEIQAGQALLRDTSARQEEAQRRHTQHLAQSEVAARAHAEGEAQMLALQDRLTRLLGTQTLAALREQSARAERNLALTERLADSARRQRELKAQFLDVRGQRTEAVKTSAALDAEQVQLQSAQQMLNERVADKQLLLEQEQVIRSLSEHRANLRAGEACPLCGALEHPAVAQYQHIDGSTTRAELDRLKQAQQLGDQKLREGVAAASAAQAQLRSLQTREQQLIDEGRANQSAWDELRVQFQLGEPLQSKDWELAERLAQALSSALQHASALREQLQSVETVEQQWQFASKQQSELAKAVHGAREEALRLQQQAEALAQKALEVTQSLEHQRAAQQTLQAQLLSALCAAGFADLTGLPVDADAWLREREEERRTWAQKQERIQAIGVELERRRGACEATRAQLAQWRDRVAAFTDKITDEVADIEADLNAGQALADCSARIERLARKAEQLVGSLQVLDSTLVQHRADEADAGQRWQGALQGSPFADEDAFFAARLSPEERQQLQTRQQQREREQQVAVQLLQTLQAQHAELRARNATEANREELERGIAQFDAESRQLSEQLGGLHAMLRRDDELRANQQELLQQIAAQAGEYDLWQRLDALVGSAKGDKFRKFAQGLTLDHLLTLANRQLERLHGRYVLRRRSSGELELEIVDQWQADATRDTRTLSGGESFLVSLALALALSDLVSHRTSIDSLFLDEGFGTLDAETLDVALSALDTLNATGKMVGIISHVEGLKERIATQIRVEKGGGVGHSRLSISA</sequence>
<dbReference type="InterPro" id="IPR038729">
    <property type="entry name" value="Rad50/SbcC_AAA"/>
</dbReference>
<keyword evidence="5" id="KW-1185">Reference proteome</keyword>
<feature type="region of interest" description="Disordered" evidence="2">
    <location>
        <begin position="305"/>
        <end position="324"/>
    </location>
</feature>
<proteinExistence type="predicted"/>